<reference evidence="2 3" key="1">
    <citation type="submission" date="2020-08" db="EMBL/GenBank/DDBJ databases">
        <title>Genomic Encyclopedia of Type Strains, Phase IV (KMG-IV): sequencing the most valuable type-strain genomes for metagenomic binning, comparative biology and taxonomic classification.</title>
        <authorList>
            <person name="Goeker M."/>
        </authorList>
    </citation>
    <scope>NUCLEOTIDE SEQUENCE [LARGE SCALE GENOMIC DNA]</scope>
    <source>
        <strain evidence="2 3">DSM 45385</strain>
    </source>
</reference>
<sequence length="87" mass="9674">MHPLLAVVLSAPAAEAGDPTFGWLFLAGLAALYSVGYTISIRLHPYRNCRRCQGSRKHRGAIFTRSFRACDRCDGTGRELRLFAKHP</sequence>
<keyword evidence="3" id="KW-1185">Reference proteome</keyword>
<protein>
    <submittedName>
        <fullName evidence="2">Uncharacterized protein</fullName>
    </submittedName>
</protein>
<keyword evidence="1" id="KW-0812">Transmembrane</keyword>
<dbReference type="RefSeq" id="WP_221341895.1">
    <property type="nucleotide sequence ID" value="NZ_JACHIN010000030.1"/>
</dbReference>
<dbReference type="Proteomes" id="UP000568380">
    <property type="component" value="Unassembled WGS sequence"/>
</dbReference>
<proteinExistence type="predicted"/>
<name>A0A7W8EMI5_9ACTN</name>
<gene>
    <name evidence="2" type="ORF">HNR40_010557</name>
</gene>
<dbReference type="InterPro" id="IPR036410">
    <property type="entry name" value="HSP_DnaJ_Cys-rich_dom_sf"/>
</dbReference>
<organism evidence="2 3">
    <name type="scientific">Nonomuraea endophytica</name>
    <dbReference type="NCBI Taxonomy" id="714136"/>
    <lineage>
        <taxon>Bacteria</taxon>
        <taxon>Bacillati</taxon>
        <taxon>Actinomycetota</taxon>
        <taxon>Actinomycetes</taxon>
        <taxon>Streptosporangiales</taxon>
        <taxon>Streptosporangiaceae</taxon>
        <taxon>Nonomuraea</taxon>
    </lineage>
</organism>
<keyword evidence="1" id="KW-0472">Membrane</keyword>
<evidence type="ECO:0000313" key="2">
    <source>
        <dbReference type="EMBL" id="MBB5085044.1"/>
    </source>
</evidence>
<evidence type="ECO:0000256" key="1">
    <source>
        <dbReference type="SAM" id="Phobius"/>
    </source>
</evidence>
<evidence type="ECO:0000313" key="3">
    <source>
        <dbReference type="Proteomes" id="UP000568380"/>
    </source>
</evidence>
<keyword evidence="1" id="KW-1133">Transmembrane helix</keyword>
<feature type="transmembrane region" description="Helical" evidence="1">
    <location>
        <begin position="26"/>
        <end position="43"/>
    </location>
</feature>
<accession>A0A7W8EMI5</accession>
<comment type="caution">
    <text evidence="2">The sequence shown here is derived from an EMBL/GenBank/DDBJ whole genome shotgun (WGS) entry which is preliminary data.</text>
</comment>
<dbReference type="SUPFAM" id="SSF57938">
    <property type="entry name" value="DnaJ/Hsp40 cysteine-rich domain"/>
    <property type="match status" value="1"/>
</dbReference>
<dbReference type="AlphaFoldDB" id="A0A7W8EMI5"/>
<dbReference type="EMBL" id="JACHIN010000030">
    <property type="protein sequence ID" value="MBB5085044.1"/>
    <property type="molecule type" value="Genomic_DNA"/>
</dbReference>